<proteinExistence type="predicted"/>
<evidence type="ECO:0000313" key="2">
    <source>
        <dbReference type="EMBL" id="GAA1941586.1"/>
    </source>
</evidence>
<evidence type="ECO:0000256" key="1">
    <source>
        <dbReference type="SAM" id="Phobius"/>
    </source>
</evidence>
<dbReference type="InterPro" id="IPR045584">
    <property type="entry name" value="Pilin-like"/>
</dbReference>
<comment type="caution">
    <text evidence="2">The sequence shown here is derived from an EMBL/GenBank/DDBJ whole genome shotgun (WGS) entry which is preliminary data.</text>
</comment>
<name>A0ABP5BF10_9MICO</name>
<dbReference type="Pfam" id="PF07963">
    <property type="entry name" value="N_methyl"/>
    <property type="match status" value="1"/>
</dbReference>
<dbReference type="EMBL" id="BAAAMK010000001">
    <property type="protein sequence ID" value="GAA1941586.1"/>
    <property type="molecule type" value="Genomic_DNA"/>
</dbReference>
<sequence>MRGIRRRLATDESGFSLVELLVAIILMGIVLTMIANIYISTVKATDQAGSRHASTGNASNVANELNAVIRFATTNPVAGATDPAPALLAGTTTRVVLMSTIGAPPTVEAGGRPTKPTLVEFQRTSAGQMQERRWNPTASGTTWVFAGTDPTATTPASTQLLGGTMPAGTVFRYFKADDGVDTTNEEIVPAVGGLTSAQLPLVASIEVRISMVPPNKPTATPVVIVNRIALANLGLRETS</sequence>
<dbReference type="Gene3D" id="3.30.700.10">
    <property type="entry name" value="Glycoprotein, Type 4 Pilin"/>
    <property type="match status" value="1"/>
</dbReference>
<dbReference type="SUPFAM" id="SSF54523">
    <property type="entry name" value="Pili subunits"/>
    <property type="match status" value="1"/>
</dbReference>
<dbReference type="PROSITE" id="PS00409">
    <property type="entry name" value="PROKAR_NTER_METHYL"/>
    <property type="match status" value="1"/>
</dbReference>
<dbReference type="Proteomes" id="UP001499954">
    <property type="component" value="Unassembled WGS sequence"/>
</dbReference>
<keyword evidence="1" id="KW-0812">Transmembrane</keyword>
<reference evidence="3" key="1">
    <citation type="journal article" date="2019" name="Int. J. Syst. Evol. Microbiol.">
        <title>The Global Catalogue of Microorganisms (GCM) 10K type strain sequencing project: providing services to taxonomists for standard genome sequencing and annotation.</title>
        <authorList>
            <consortium name="The Broad Institute Genomics Platform"/>
            <consortium name="The Broad Institute Genome Sequencing Center for Infectious Disease"/>
            <person name="Wu L."/>
            <person name="Ma J."/>
        </authorList>
    </citation>
    <scope>NUCLEOTIDE SEQUENCE [LARGE SCALE GENOMIC DNA]</scope>
    <source>
        <strain evidence="3">JCM 13584</strain>
    </source>
</reference>
<evidence type="ECO:0000313" key="3">
    <source>
        <dbReference type="Proteomes" id="UP001499954"/>
    </source>
</evidence>
<keyword evidence="1" id="KW-1133">Transmembrane helix</keyword>
<evidence type="ECO:0008006" key="4">
    <source>
        <dbReference type="Google" id="ProtNLM"/>
    </source>
</evidence>
<dbReference type="NCBIfam" id="TIGR02532">
    <property type="entry name" value="IV_pilin_GFxxxE"/>
    <property type="match status" value="1"/>
</dbReference>
<gene>
    <name evidence="2" type="ORF">GCM10009717_04810</name>
</gene>
<feature type="transmembrane region" description="Helical" evidence="1">
    <location>
        <begin position="20"/>
        <end position="39"/>
    </location>
</feature>
<keyword evidence="3" id="KW-1185">Reference proteome</keyword>
<dbReference type="InterPro" id="IPR012902">
    <property type="entry name" value="N_methyl_site"/>
</dbReference>
<accession>A0ABP5BF10</accession>
<dbReference type="RefSeq" id="WP_157416753.1">
    <property type="nucleotide sequence ID" value="NZ_BAAAMK010000001.1"/>
</dbReference>
<organism evidence="2 3">
    <name type="scientific">Agromyces allii</name>
    <dbReference type="NCBI Taxonomy" id="393607"/>
    <lineage>
        <taxon>Bacteria</taxon>
        <taxon>Bacillati</taxon>
        <taxon>Actinomycetota</taxon>
        <taxon>Actinomycetes</taxon>
        <taxon>Micrococcales</taxon>
        <taxon>Microbacteriaceae</taxon>
        <taxon>Agromyces</taxon>
    </lineage>
</organism>
<protein>
    <recommendedName>
        <fullName evidence="4">Prepilin-type N-terminal cleavage/methylation domain-containing protein</fullName>
    </recommendedName>
</protein>
<keyword evidence="1" id="KW-0472">Membrane</keyword>